<evidence type="ECO:0000313" key="1">
    <source>
        <dbReference type="EMBL" id="MCB5179503.1"/>
    </source>
</evidence>
<proteinExistence type="predicted"/>
<keyword evidence="2" id="KW-1185">Reference proteome</keyword>
<sequence>MTVTVRDAAGATVYTGAATSSGSGWTASLPAQPEGVYTVEWTAGATATDRDTFEVVGGFLFTLPEARASDMDLADPGRFPTVELRHYREVVEDEFERITGRSFVPRTARVEVEADDTRSLFLGYFDLLAVKAVSGPSGAVDVSGWAVGPSGSIRAPYELADGDRYTVTFAYGFAQVPEDVKRAGLLRLRSVLTAERSGIPDRATAFVAAEGGNFTLATPGRNGYETGIPEVDATLSRYKYRIFYDVLGASR</sequence>
<dbReference type="Proteomes" id="UP001199054">
    <property type="component" value="Unassembled WGS sequence"/>
</dbReference>
<dbReference type="RefSeq" id="WP_226726328.1">
    <property type="nucleotide sequence ID" value="NZ_JAJAUY010000023.1"/>
</dbReference>
<gene>
    <name evidence="1" type="ORF">LG632_08900</name>
</gene>
<evidence type="ECO:0008006" key="3">
    <source>
        <dbReference type="Google" id="ProtNLM"/>
    </source>
</evidence>
<dbReference type="EMBL" id="JAJAUY010000023">
    <property type="protein sequence ID" value="MCB5179503.1"/>
    <property type="molecule type" value="Genomic_DNA"/>
</dbReference>
<comment type="caution">
    <text evidence="1">The sequence shown here is derived from an EMBL/GenBank/DDBJ whole genome shotgun (WGS) entry which is preliminary data.</text>
</comment>
<reference evidence="1 2" key="1">
    <citation type="submission" date="2021-10" db="EMBL/GenBank/DDBJ databases">
        <title>Streptomyces sp. strain SMC 277, a novel streptomycete isolated from soil.</title>
        <authorList>
            <person name="Chanama M."/>
        </authorList>
    </citation>
    <scope>NUCLEOTIDE SEQUENCE [LARGE SCALE GENOMIC DNA]</scope>
    <source>
        <strain evidence="1 2">SMC 277</strain>
    </source>
</reference>
<organism evidence="1 2">
    <name type="scientific">Streptomyces antimicrobicus</name>
    <dbReference type="NCBI Taxonomy" id="2883108"/>
    <lineage>
        <taxon>Bacteria</taxon>
        <taxon>Bacillati</taxon>
        <taxon>Actinomycetota</taxon>
        <taxon>Actinomycetes</taxon>
        <taxon>Kitasatosporales</taxon>
        <taxon>Streptomycetaceae</taxon>
        <taxon>Streptomyces</taxon>
    </lineage>
</organism>
<protein>
    <recommendedName>
        <fullName evidence="3">Bacterial Ig-like domain-containing protein</fullName>
    </recommendedName>
</protein>
<accession>A0ABS8B4F0</accession>
<evidence type="ECO:0000313" key="2">
    <source>
        <dbReference type="Proteomes" id="UP001199054"/>
    </source>
</evidence>
<name>A0ABS8B4F0_9ACTN</name>